<dbReference type="PANTHER" id="PTHR35525">
    <property type="entry name" value="BLL6575 PROTEIN"/>
    <property type="match status" value="1"/>
</dbReference>
<organism evidence="2 3">
    <name type="scientific">Streptomyces thermoviolaceus subsp. thermoviolaceus</name>
    <dbReference type="NCBI Taxonomy" id="66860"/>
    <lineage>
        <taxon>Bacteria</taxon>
        <taxon>Bacillati</taxon>
        <taxon>Actinomycetota</taxon>
        <taxon>Actinomycetes</taxon>
        <taxon>Kitasatosporales</taxon>
        <taxon>Streptomycetaceae</taxon>
        <taxon>Streptomyces</taxon>
    </lineage>
</organism>
<keyword evidence="3" id="KW-1185">Reference proteome</keyword>
<dbReference type="Pfam" id="PF11706">
    <property type="entry name" value="zf-CGNR"/>
    <property type="match status" value="1"/>
</dbReference>
<dbReference type="Proteomes" id="UP000635996">
    <property type="component" value="Unassembled WGS sequence"/>
</dbReference>
<proteinExistence type="predicted"/>
<evidence type="ECO:0000313" key="3">
    <source>
        <dbReference type="Proteomes" id="UP000635996"/>
    </source>
</evidence>
<dbReference type="EMBL" id="JAATEL010000024">
    <property type="protein sequence ID" value="NJP16640.1"/>
    <property type="molecule type" value="Genomic_DNA"/>
</dbReference>
<dbReference type="InterPro" id="IPR010852">
    <property type="entry name" value="ABATE"/>
</dbReference>
<dbReference type="InterPro" id="IPR023286">
    <property type="entry name" value="ABATE_dom_sf"/>
</dbReference>
<dbReference type="SUPFAM" id="SSF160904">
    <property type="entry name" value="Jann2411-like"/>
    <property type="match status" value="1"/>
</dbReference>
<sequence>MVHLHAVPFLTTETTVGGEHHTVNRQKHDWGVEWRCRWTQERAGGDAVPTSSPQVCADPRPLTGEPLCLDLLNTRWVGGAGEKDLLDSVDGLAVWLRSAGLADRATADEVTLAALRETRDALLAVVDDGSGTARDALNRVLSHGVLRQSLGPEGPLTCPEVDDAAWLPAWLAASDYLRLVAADPRRIKRCAAHPQCILHFHDTSKNNTRRWCSMAACGNRAKAARHYARSKSSGGGSPA</sequence>
<evidence type="ECO:0000259" key="1">
    <source>
        <dbReference type="Pfam" id="PF11706"/>
    </source>
</evidence>
<accession>A0ABX0Z077</accession>
<name>A0ABX0Z077_STRTL</name>
<dbReference type="PANTHER" id="PTHR35525:SF3">
    <property type="entry name" value="BLL6575 PROTEIN"/>
    <property type="match status" value="1"/>
</dbReference>
<reference evidence="2 3" key="1">
    <citation type="submission" date="2020-03" db="EMBL/GenBank/DDBJ databases">
        <title>WGS of actinomycetes isolated from Thailand.</title>
        <authorList>
            <person name="Thawai C."/>
        </authorList>
    </citation>
    <scope>NUCLEOTIDE SEQUENCE [LARGE SCALE GENOMIC DNA]</scope>
    <source>
        <strain evidence="2 3">NBRC 13905</strain>
    </source>
</reference>
<protein>
    <submittedName>
        <fullName evidence="2">CGNR zinc finger domain-containing protein</fullName>
    </submittedName>
</protein>
<dbReference type="Pfam" id="PF07336">
    <property type="entry name" value="ABATE"/>
    <property type="match status" value="1"/>
</dbReference>
<evidence type="ECO:0000313" key="2">
    <source>
        <dbReference type="EMBL" id="NJP16640.1"/>
    </source>
</evidence>
<comment type="caution">
    <text evidence="2">The sequence shown here is derived from an EMBL/GenBank/DDBJ whole genome shotgun (WGS) entry which is preliminary data.</text>
</comment>
<dbReference type="Gene3D" id="1.10.3300.10">
    <property type="entry name" value="Jann2411-like domain"/>
    <property type="match status" value="1"/>
</dbReference>
<gene>
    <name evidence="2" type="ORF">HCJ95_20770</name>
</gene>
<dbReference type="InterPro" id="IPR021005">
    <property type="entry name" value="Znf_CGNR"/>
</dbReference>
<feature type="domain" description="Zinc finger CGNR" evidence="1">
    <location>
        <begin position="186"/>
        <end position="229"/>
    </location>
</feature>